<evidence type="ECO:0000313" key="1">
    <source>
        <dbReference type="EMBL" id="KAG8035511.1"/>
    </source>
</evidence>
<accession>A0A8J5QZW3</accession>
<protein>
    <submittedName>
        <fullName evidence="1">Uncharacterized protein</fullName>
    </submittedName>
</protein>
<dbReference type="Proteomes" id="UP000729913">
    <property type="component" value="Unassembled WGS sequence"/>
</dbReference>
<dbReference type="OrthoDB" id="5954824at2759"/>
<organism evidence="1 2">
    <name type="scientific">Cotesia typhae</name>
    <dbReference type="NCBI Taxonomy" id="2053667"/>
    <lineage>
        <taxon>Eukaryota</taxon>
        <taxon>Metazoa</taxon>
        <taxon>Ecdysozoa</taxon>
        <taxon>Arthropoda</taxon>
        <taxon>Hexapoda</taxon>
        <taxon>Insecta</taxon>
        <taxon>Pterygota</taxon>
        <taxon>Neoptera</taxon>
        <taxon>Endopterygota</taxon>
        <taxon>Hymenoptera</taxon>
        <taxon>Apocrita</taxon>
        <taxon>Ichneumonoidea</taxon>
        <taxon>Braconidae</taxon>
        <taxon>Microgastrinae</taxon>
        <taxon>Cotesia</taxon>
    </lineage>
</organism>
<reference evidence="1" key="1">
    <citation type="submission" date="2020-03" db="EMBL/GenBank/DDBJ databases">
        <authorList>
            <person name="Chebbi M.A."/>
            <person name="Drezen J.M."/>
        </authorList>
    </citation>
    <scope>NUCLEOTIDE SEQUENCE</scope>
    <source>
        <tissue evidence="1">Whole body</tissue>
    </source>
</reference>
<evidence type="ECO:0000313" key="2">
    <source>
        <dbReference type="Proteomes" id="UP000729913"/>
    </source>
</evidence>
<dbReference type="EMBL" id="JAAOIC020000060">
    <property type="protein sequence ID" value="KAG8035511.1"/>
    <property type="molecule type" value="Genomic_DNA"/>
</dbReference>
<gene>
    <name evidence="1" type="ORF">G9C98_006957</name>
</gene>
<name>A0A8J5QZW3_9HYME</name>
<proteinExistence type="predicted"/>
<keyword evidence="2" id="KW-1185">Reference proteome</keyword>
<dbReference type="AlphaFoldDB" id="A0A8J5QZW3"/>
<reference evidence="1" key="2">
    <citation type="submission" date="2021-04" db="EMBL/GenBank/DDBJ databases">
        <title>Genome-wide patterns of bracovirus chromosomal integration into multiple host tissues during parasitism.</title>
        <authorList>
            <person name="Chebbi M.A.C."/>
        </authorList>
    </citation>
    <scope>NUCLEOTIDE SEQUENCE</scope>
    <source>
        <tissue evidence="1">Whole body</tissue>
    </source>
</reference>
<comment type="caution">
    <text evidence="1">The sequence shown here is derived from an EMBL/GenBank/DDBJ whole genome shotgun (WGS) entry which is preliminary data.</text>
</comment>
<sequence>MYLNNVTIDEVAAATASITQPEVMSPISLEHCAEQILNGIKKEVQVQYLMPIMTVQREDPETGHRHLELSANKQTGTDFLNPVAKEVVAEECGLIGESYLVTDLNPSALGLNFIEPESITPDHLFGEELSFQFYELTSPSQLQSV</sequence>